<keyword evidence="1" id="KW-1133">Transmembrane helix</keyword>
<dbReference type="AlphaFoldDB" id="A0A0D3IRZ6"/>
<evidence type="ECO:0008006" key="4">
    <source>
        <dbReference type="Google" id="ProtNLM"/>
    </source>
</evidence>
<dbReference type="Proteomes" id="UP000013827">
    <property type="component" value="Unassembled WGS sequence"/>
</dbReference>
<keyword evidence="1" id="KW-0472">Membrane</keyword>
<evidence type="ECO:0000313" key="3">
    <source>
        <dbReference type="Proteomes" id="UP000013827"/>
    </source>
</evidence>
<accession>A0A0D3IRZ6</accession>
<reference evidence="2" key="2">
    <citation type="submission" date="2024-10" db="UniProtKB">
        <authorList>
            <consortium name="EnsemblProtists"/>
        </authorList>
    </citation>
    <scope>IDENTIFICATION</scope>
</reference>
<evidence type="ECO:0000256" key="1">
    <source>
        <dbReference type="SAM" id="Phobius"/>
    </source>
</evidence>
<dbReference type="SUPFAM" id="SSF56399">
    <property type="entry name" value="ADP-ribosylation"/>
    <property type="match status" value="1"/>
</dbReference>
<proteinExistence type="predicted"/>
<reference evidence="3" key="1">
    <citation type="journal article" date="2013" name="Nature">
        <title>Pan genome of the phytoplankton Emiliania underpins its global distribution.</title>
        <authorList>
            <person name="Read B.A."/>
            <person name="Kegel J."/>
            <person name="Klute M.J."/>
            <person name="Kuo A."/>
            <person name="Lefebvre S.C."/>
            <person name="Maumus F."/>
            <person name="Mayer C."/>
            <person name="Miller J."/>
            <person name="Monier A."/>
            <person name="Salamov A."/>
            <person name="Young J."/>
            <person name="Aguilar M."/>
            <person name="Claverie J.M."/>
            <person name="Frickenhaus S."/>
            <person name="Gonzalez K."/>
            <person name="Herman E.K."/>
            <person name="Lin Y.C."/>
            <person name="Napier J."/>
            <person name="Ogata H."/>
            <person name="Sarno A.F."/>
            <person name="Shmutz J."/>
            <person name="Schroeder D."/>
            <person name="de Vargas C."/>
            <person name="Verret F."/>
            <person name="von Dassow P."/>
            <person name="Valentin K."/>
            <person name="Van de Peer Y."/>
            <person name="Wheeler G."/>
            <person name="Dacks J.B."/>
            <person name="Delwiche C.F."/>
            <person name="Dyhrman S.T."/>
            <person name="Glockner G."/>
            <person name="John U."/>
            <person name="Richards T."/>
            <person name="Worden A.Z."/>
            <person name="Zhang X."/>
            <person name="Grigoriev I.V."/>
            <person name="Allen A.E."/>
            <person name="Bidle K."/>
            <person name="Borodovsky M."/>
            <person name="Bowler C."/>
            <person name="Brownlee C."/>
            <person name="Cock J.M."/>
            <person name="Elias M."/>
            <person name="Gladyshev V.N."/>
            <person name="Groth M."/>
            <person name="Guda C."/>
            <person name="Hadaegh A."/>
            <person name="Iglesias-Rodriguez M.D."/>
            <person name="Jenkins J."/>
            <person name="Jones B.M."/>
            <person name="Lawson T."/>
            <person name="Leese F."/>
            <person name="Lindquist E."/>
            <person name="Lobanov A."/>
            <person name="Lomsadze A."/>
            <person name="Malik S.B."/>
            <person name="Marsh M.E."/>
            <person name="Mackinder L."/>
            <person name="Mock T."/>
            <person name="Mueller-Roeber B."/>
            <person name="Pagarete A."/>
            <person name="Parker M."/>
            <person name="Probert I."/>
            <person name="Quesneville H."/>
            <person name="Raines C."/>
            <person name="Rensing S.A."/>
            <person name="Riano-Pachon D.M."/>
            <person name="Richier S."/>
            <person name="Rokitta S."/>
            <person name="Shiraiwa Y."/>
            <person name="Soanes D.M."/>
            <person name="van der Giezen M."/>
            <person name="Wahlund T.M."/>
            <person name="Williams B."/>
            <person name="Wilson W."/>
            <person name="Wolfe G."/>
            <person name="Wurch L.L."/>
        </authorList>
    </citation>
    <scope>NUCLEOTIDE SEQUENCE</scope>
</reference>
<dbReference type="PaxDb" id="2903-EOD14031"/>
<dbReference type="KEGG" id="ehx:EMIHUDRAFT_211954"/>
<dbReference type="RefSeq" id="XP_005766460.1">
    <property type="nucleotide sequence ID" value="XM_005766403.1"/>
</dbReference>
<protein>
    <recommendedName>
        <fullName evidence="4">Mono(ADP-ribosyl)transferase</fullName>
    </recommendedName>
</protein>
<dbReference type="OMA" id="CLREWES"/>
<dbReference type="HOGENOM" id="CLU_041982_0_0_1"/>
<sequence>MIEEETTSAADLACGPPTITVCEPTAPCCGAPNRDVCLREWESAQGQTTGGEASAPVGAIAGGVAAGAIVLLVVIFFVLLRRGHSCRKTPHGEAPVERPSLRDMMLEAVASLDGGLETILIASAATKENRFATLPSELVFGRPAQAALGIEHYMCVAPEVVPQGLLEGTAAIVREVSAGGTDDDRECLSYILHAEAGSSDRTYQGGLKRDCDERGRVMACRTVTDSSGAVRGMRLEDFVSHASARHANLTEAHAFRSINNPLRDKARFERGEPHHLPVTVALLRDALGKLRAVEADQNSGKTAMRRVYLYRGMKDVTAPADFMAQGGTELAPMSTTSDLSVAMRYSASSTSVLLRLITESFMQRGPDICFLSAFPGEAEFLFPPLTYLEPTGDVETVTVEGGLAYEVIDVRPRM</sequence>
<organism evidence="2 3">
    <name type="scientific">Emiliania huxleyi (strain CCMP1516)</name>
    <dbReference type="NCBI Taxonomy" id="280463"/>
    <lineage>
        <taxon>Eukaryota</taxon>
        <taxon>Haptista</taxon>
        <taxon>Haptophyta</taxon>
        <taxon>Prymnesiophyceae</taxon>
        <taxon>Isochrysidales</taxon>
        <taxon>Noelaerhabdaceae</taxon>
        <taxon>Emiliania</taxon>
    </lineage>
</organism>
<keyword evidence="1" id="KW-0812">Transmembrane</keyword>
<dbReference type="eggNOG" id="ENOG502SQ6H">
    <property type="taxonomic scope" value="Eukaryota"/>
</dbReference>
<dbReference type="Gene3D" id="3.90.176.10">
    <property type="entry name" value="Toxin ADP-ribosyltransferase, Chain A, domain 1"/>
    <property type="match status" value="1"/>
</dbReference>
<dbReference type="EnsemblProtists" id="EOD14031">
    <property type="protein sequence ID" value="EOD14031"/>
    <property type="gene ID" value="EMIHUDRAFT_211954"/>
</dbReference>
<dbReference type="GeneID" id="17260258"/>
<evidence type="ECO:0000313" key="2">
    <source>
        <dbReference type="EnsemblProtists" id="EOD14031"/>
    </source>
</evidence>
<feature type="transmembrane region" description="Helical" evidence="1">
    <location>
        <begin position="59"/>
        <end position="80"/>
    </location>
</feature>
<name>A0A0D3IRZ6_EMIH1</name>
<keyword evidence="3" id="KW-1185">Reference proteome</keyword>